<dbReference type="InterPro" id="IPR003121">
    <property type="entry name" value="SWIB_MDM2_domain"/>
</dbReference>
<dbReference type="InterPro" id="IPR036885">
    <property type="entry name" value="SWIB_MDM2_dom_sf"/>
</dbReference>
<organism evidence="3 4">
    <name type="scientific">Salix viminalis</name>
    <name type="common">Common osier</name>
    <name type="synonym">Basket willow</name>
    <dbReference type="NCBI Taxonomy" id="40686"/>
    <lineage>
        <taxon>Eukaryota</taxon>
        <taxon>Viridiplantae</taxon>
        <taxon>Streptophyta</taxon>
        <taxon>Embryophyta</taxon>
        <taxon>Tracheophyta</taxon>
        <taxon>Spermatophyta</taxon>
        <taxon>Magnoliopsida</taxon>
        <taxon>eudicotyledons</taxon>
        <taxon>Gunneridae</taxon>
        <taxon>Pentapetalae</taxon>
        <taxon>rosids</taxon>
        <taxon>fabids</taxon>
        <taxon>Malpighiales</taxon>
        <taxon>Salicaceae</taxon>
        <taxon>Saliceae</taxon>
        <taxon>Salix</taxon>
    </lineage>
</organism>
<dbReference type="EMBL" id="JAPFFL010000001">
    <property type="protein sequence ID" value="KAJ6751446.1"/>
    <property type="molecule type" value="Genomic_DNA"/>
</dbReference>
<reference evidence="3" key="1">
    <citation type="submission" date="2022-11" db="EMBL/GenBank/DDBJ databases">
        <authorList>
            <person name="Hyden B.L."/>
            <person name="Feng K."/>
            <person name="Yates T."/>
            <person name="Jawdy S."/>
            <person name="Smart L.B."/>
            <person name="Muchero W."/>
        </authorList>
    </citation>
    <scope>NUCLEOTIDE SEQUENCE</scope>
    <source>
        <tissue evidence="3">Shoot tip</tissue>
    </source>
</reference>
<evidence type="ECO:0000313" key="4">
    <source>
        <dbReference type="Proteomes" id="UP001151529"/>
    </source>
</evidence>
<accession>A0A9Q0VNH5</accession>
<feature type="compositionally biased region" description="Polar residues" evidence="1">
    <location>
        <begin position="16"/>
        <end position="43"/>
    </location>
</feature>
<gene>
    <name evidence="3" type="ORF">OIU85_001930</name>
</gene>
<reference evidence="3" key="2">
    <citation type="journal article" date="2023" name="Int. J. Mol. Sci.">
        <title>De Novo Assembly and Annotation of 11 Diverse Shrub Willow (Salix) Genomes Reveals Novel Gene Organization in Sex-Linked Regions.</title>
        <authorList>
            <person name="Hyden B."/>
            <person name="Feng K."/>
            <person name="Yates T.B."/>
            <person name="Jawdy S."/>
            <person name="Cereghino C."/>
            <person name="Smart L.B."/>
            <person name="Muchero W."/>
        </authorList>
    </citation>
    <scope>NUCLEOTIDE SEQUENCE [LARGE SCALE GENOMIC DNA]</scope>
    <source>
        <tissue evidence="3">Shoot tip</tissue>
    </source>
</reference>
<dbReference type="SUPFAM" id="SSF47592">
    <property type="entry name" value="SWIB/MDM2 domain"/>
    <property type="match status" value="1"/>
</dbReference>
<feature type="compositionally biased region" description="Low complexity" evidence="1">
    <location>
        <begin position="1"/>
        <end position="15"/>
    </location>
</feature>
<evidence type="ECO:0000256" key="1">
    <source>
        <dbReference type="SAM" id="MobiDB-lite"/>
    </source>
</evidence>
<keyword evidence="4" id="KW-1185">Reference proteome</keyword>
<dbReference type="Gene3D" id="1.10.245.10">
    <property type="entry name" value="SWIB/MDM2 domain"/>
    <property type="match status" value="1"/>
</dbReference>
<sequence>MSMNNSSSSNNNNNNPPKSLGQSSSPFGNSGMTNPSMGANPTFQQAQAQMSAGFQGGQFQLSQAQATMQAHLKAQQAHAQAQAAHAAQVQAAHAQFQAQLQAQGVSLNQNQSAGMGNLGSSSPSFSTPGNASAKRLPMKPLGRPPGVPMSSMVSPLKPMDLSAAARRKKQKLPEKQLQDRVAAILPESALYTQLLEFETRVDAALARKKVDIQEALKSPPCVQKTLRIYVFNTFANQIRTIPKKPNADPPTWTLKVIGRILEDGVDPDQPGAVQKSNPLYPKFSSVFQESDNSARKLQNPEDPSFFNCDAPLQKVFGESKMKFTMVSQRISQHLSPPQPIHLEHKIKLSGNSPAGTVCYDVVVDIPFPIQRELSALLANAEKNKEIDTCDEAICGAIRKIHEHRRRRAFFLGFSQSPVEFVNALIESQSKDLKLVAGEASRNAEKERRSDFFNQPWVEDAVIRYLNRKPAAGSDAPRSM</sequence>
<feature type="region of interest" description="Disordered" evidence="1">
    <location>
        <begin position="1"/>
        <end position="43"/>
    </location>
</feature>
<feature type="domain" description="DM2" evidence="2">
    <location>
        <begin position="294"/>
        <end position="334"/>
    </location>
</feature>
<dbReference type="CDD" id="cd10568">
    <property type="entry name" value="SWIB_like"/>
    <property type="match status" value="1"/>
</dbReference>
<feature type="compositionally biased region" description="Polar residues" evidence="1">
    <location>
        <begin position="111"/>
        <end position="130"/>
    </location>
</feature>
<dbReference type="OrthoDB" id="10263741at2759"/>
<evidence type="ECO:0000313" key="3">
    <source>
        <dbReference type="EMBL" id="KAJ6751446.1"/>
    </source>
</evidence>
<dbReference type="AlphaFoldDB" id="A0A9Q0VNH5"/>
<protein>
    <recommendedName>
        <fullName evidence="2">DM2 domain-containing protein</fullName>
    </recommendedName>
</protein>
<proteinExistence type="predicted"/>
<name>A0A9Q0VNH5_SALVM</name>
<dbReference type="Proteomes" id="UP001151529">
    <property type="component" value="Chromosome 16"/>
</dbReference>
<dbReference type="Pfam" id="PF02201">
    <property type="entry name" value="SWIB"/>
    <property type="match status" value="1"/>
</dbReference>
<evidence type="ECO:0000259" key="2">
    <source>
        <dbReference type="Pfam" id="PF02201"/>
    </source>
</evidence>
<feature type="region of interest" description="Disordered" evidence="1">
    <location>
        <begin position="111"/>
        <end position="155"/>
    </location>
</feature>
<comment type="caution">
    <text evidence="3">The sequence shown here is derived from an EMBL/GenBank/DDBJ whole genome shotgun (WGS) entry which is preliminary data.</text>
</comment>
<dbReference type="PANTHER" id="PTHR13844">
    <property type="entry name" value="SWI/SNF-RELATED MATRIX-ASSOCIATED ACTIN-DEPENDENT REGULATOR OF CHROMATIN SUBFAMILY D"/>
    <property type="match status" value="1"/>
</dbReference>